<proteinExistence type="predicted"/>
<dbReference type="RefSeq" id="WP_189093899.1">
    <property type="nucleotide sequence ID" value="NZ_BMQL01000125.1"/>
</dbReference>
<evidence type="ECO:0000313" key="1">
    <source>
        <dbReference type="EMBL" id="GGR41590.1"/>
    </source>
</evidence>
<dbReference type="AlphaFoldDB" id="A0A918KXV8"/>
<dbReference type="EMBL" id="BMQL01000125">
    <property type="protein sequence ID" value="GGR41590.1"/>
    <property type="molecule type" value="Genomic_DNA"/>
</dbReference>
<sequence>MQPDPTAPDVHLLLQASVPVYQLHLGGVDVTSRFPSRPVHHSPSGIAWGYGGSGPCDLALLVMSLHFPLALDVLRTSGEVFRQHGFPLNPDAWEQHELTLAAELSEVAFEQRMTTIEQDLRALPRRSWDGQWVSAPAWQQYLDFKRDCIQTLDQHSGHVLLAADVRSWLRRRAALTTTPSLTEKGLGGKSRDLSLIVTHK</sequence>
<keyword evidence="2" id="KW-1185">Reference proteome</keyword>
<dbReference type="Pfam" id="PF19663">
    <property type="entry name" value="DUF6166"/>
    <property type="match status" value="1"/>
</dbReference>
<comment type="caution">
    <text evidence="1">The sequence shown here is derived from an EMBL/GenBank/DDBJ whole genome shotgun (WGS) entry which is preliminary data.</text>
</comment>
<reference evidence="1" key="2">
    <citation type="submission" date="2020-09" db="EMBL/GenBank/DDBJ databases">
        <authorList>
            <person name="Sun Q."/>
            <person name="Ohkuma M."/>
        </authorList>
    </citation>
    <scope>NUCLEOTIDE SEQUENCE</scope>
    <source>
        <strain evidence="1">JCM 31311</strain>
    </source>
</reference>
<gene>
    <name evidence="1" type="ORF">GCM10008957_56770</name>
</gene>
<name>A0A918KXV8_9DEIO</name>
<organism evidence="1 2">
    <name type="scientific">Deinococcus ruber</name>
    <dbReference type="NCBI Taxonomy" id="1848197"/>
    <lineage>
        <taxon>Bacteria</taxon>
        <taxon>Thermotogati</taxon>
        <taxon>Deinococcota</taxon>
        <taxon>Deinococci</taxon>
        <taxon>Deinococcales</taxon>
        <taxon>Deinococcaceae</taxon>
        <taxon>Deinococcus</taxon>
    </lineage>
</organism>
<dbReference type="InterPro" id="IPR046164">
    <property type="entry name" value="DUF6166"/>
</dbReference>
<dbReference type="Proteomes" id="UP000603865">
    <property type="component" value="Unassembled WGS sequence"/>
</dbReference>
<evidence type="ECO:0000313" key="2">
    <source>
        <dbReference type="Proteomes" id="UP000603865"/>
    </source>
</evidence>
<accession>A0A918KXV8</accession>
<reference evidence="1" key="1">
    <citation type="journal article" date="2014" name="Int. J. Syst. Evol. Microbiol.">
        <title>Complete genome sequence of Corynebacterium casei LMG S-19264T (=DSM 44701T), isolated from a smear-ripened cheese.</title>
        <authorList>
            <consortium name="US DOE Joint Genome Institute (JGI-PGF)"/>
            <person name="Walter F."/>
            <person name="Albersmeier A."/>
            <person name="Kalinowski J."/>
            <person name="Ruckert C."/>
        </authorList>
    </citation>
    <scope>NUCLEOTIDE SEQUENCE</scope>
    <source>
        <strain evidence="1">JCM 31311</strain>
    </source>
</reference>
<protein>
    <submittedName>
        <fullName evidence="1">Uncharacterized protein</fullName>
    </submittedName>
</protein>